<gene>
    <name evidence="2" type="ORF">EEDITHA_LOCUS15448</name>
</gene>
<proteinExistence type="predicted"/>
<dbReference type="EMBL" id="CAKOGL010000023">
    <property type="protein sequence ID" value="CAH2100604.1"/>
    <property type="molecule type" value="Genomic_DNA"/>
</dbReference>
<evidence type="ECO:0000313" key="2">
    <source>
        <dbReference type="EMBL" id="CAH2100604.1"/>
    </source>
</evidence>
<evidence type="ECO:0008006" key="4">
    <source>
        <dbReference type="Google" id="ProtNLM"/>
    </source>
</evidence>
<name>A0AAU9UPK8_EUPED</name>
<feature type="region of interest" description="Disordered" evidence="1">
    <location>
        <begin position="110"/>
        <end position="171"/>
    </location>
</feature>
<organism evidence="2 3">
    <name type="scientific">Euphydryas editha</name>
    <name type="common">Edith's checkerspot</name>
    <dbReference type="NCBI Taxonomy" id="104508"/>
    <lineage>
        <taxon>Eukaryota</taxon>
        <taxon>Metazoa</taxon>
        <taxon>Ecdysozoa</taxon>
        <taxon>Arthropoda</taxon>
        <taxon>Hexapoda</taxon>
        <taxon>Insecta</taxon>
        <taxon>Pterygota</taxon>
        <taxon>Neoptera</taxon>
        <taxon>Endopterygota</taxon>
        <taxon>Lepidoptera</taxon>
        <taxon>Glossata</taxon>
        <taxon>Ditrysia</taxon>
        <taxon>Papilionoidea</taxon>
        <taxon>Nymphalidae</taxon>
        <taxon>Nymphalinae</taxon>
        <taxon>Euphydryas</taxon>
    </lineage>
</organism>
<protein>
    <recommendedName>
        <fullName evidence="4">DDE-1 domain-containing protein</fullName>
    </recommendedName>
</protein>
<feature type="compositionally biased region" description="Basic and acidic residues" evidence="1">
    <location>
        <begin position="114"/>
        <end position="127"/>
    </location>
</feature>
<reference evidence="2" key="1">
    <citation type="submission" date="2022-03" db="EMBL/GenBank/DDBJ databases">
        <authorList>
            <person name="Tunstrom K."/>
        </authorList>
    </citation>
    <scope>NUCLEOTIDE SEQUENCE</scope>
</reference>
<dbReference type="Proteomes" id="UP001153954">
    <property type="component" value="Unassembled WGS sequence"/>
</dbReference>
<dbReference type="AlphaFoldDB" id="A0AAU9UPK8"/>
<sequence>MDYASRNNVVILSLAPHTTHKMQPMDIAIYGPLKTYFDRELNAFQKAHPGRIINQYDVARLLSPAFLKCVVAINAVHGFERPGIWPVNKYAFGEEDYESAAVIAGTSNMNIRTEGTKSPEPERKSNTHEAGPSGNCNEVCFNKEPSTNNSTVNDIDQVPNNDQSDATISEKAIEVKNKTKLDEDKSFSDRESIFDTPKKAKLRREFLRKIVLERKLRLKIE</sequence>
<comment type="caution">
    <text evidence="2">The sequence shown here is derived from an EMBL/GenBank/DDBJ whole genome shotgun (WGS) entry which is preliminary data.</text>
</comment>
<evidence type="ECO:0000256" key="1">
    <source>
        <dbReference type="SAM" id="MobiDB-lite"/>
    </source>
</evidence>
<keyword evidence="3" id="KW-1185">Reference proteome</keyword>
<evidence type="ECO:0000313" key="3">
    <source>
        <dbReference type="Proteomes" id="UP001153954"/>
    </source>
</evidence>
<accession>A0AAU9UPK8</accession>
<feature type="compositionally biased region" description="Polar residues" evidence="1">
    <location>
        <begin position="144"/>
        <end position="167"/>
    </location>
</feature>